<dbReference type="PANTHER" id="PTHR48207">
    <property type="entry name" value="SUCCINATE--HYDROXYMETHYLGLUTARATE COA-TRANSFERASE"/>
    <property type="match status" value="1"/>
</dbReference>
<evidence type="ECO:0000313" key="3">
    <source>
        <dbReference type="Proteomes" id="UP000199019"/>
    </source>
</evidence>
<dbReference type="Gene3D" id="3.40.50.10540">
    <property type="entry name" value="Crotonobetainyl-coa:carnitine coa-transferase, domain 1"/>
    <property type="match status" value="1"/>
</dbReference>
<reference evidence="3" key="1">
    <citation type="submission" date="2016-10" db="EMBL/GenBank/DDBJ databases">
        <authorList>
            <person name="Varghese N."/>
            <person name="Submissions S."/>
        </authorList>
    </citation>
    <scope>NUCLEOTIDE SEQUENCE [LARGE SCALE GENOMIC DNA]</scope>
    <source>
        <strain evidence="3">CGMCC 1.6963</strain>
    </source>
</reference>
<dbReference type="SUPFAM" id="SSF89796">
    <property type="entry name" value="CoA-transferase family III (CaiB/BaiF)"/>
    <property type="match status" value="1"/>
</dbReference>
<sequence length="414" mass="45962">MSTPTDSRTETPESLKANEERTALPLEGITVIDFTQVYMGPSCTQMLGDFGADVIKIERPGAGDLSRNSIPDKDGRDNPIFLSINRNKRSVSIDTRTPEGVQLVHDLVRDADVVVSNFRSGVMDRIGFGYEKLKEINPGLIWAQGTGFGDEGPYKHKGGQDVIAQAYSGVMWRRESPDTPLTVYPTTLCDYTTGMHLMQGILMALIARNVTGEGQRVDVTMYDSMLHMQMQEACMQLNRGYEINWASMPLSGVFATTDGAVCMVGAFKENPLRHISAALELGEDLSERPEFATLESQFDHRPQLQAIFKERLATKTTDYWVQRLEAEDILCAPVRTLEEALADEQTHVNGMVLELEHPTAGRYKSLDAPIKLSSTPRTIRHAPPRLGEHNAQVLLEHGFSQAEIDKLVEAGVLR</sequence>
<dbReference type="RefSeq" id="WP_091759264.1">
    <property type="nucleotide sequence ID" value="NZ_FOHB01000005.1"/>
</dbReference>
<dbReference type="GO" id="GO:0008410">
    <property type="term" value="F:CoA-transferase activity"/>
    <property type="evidence" value="ECO:0007669"/>
    <property type="project" value="TreeGrafter"/>
</dbReference>
<dbReference type="InterPro" id="IPR003673">
    <property type="entry name" value="CoA-Trfase_fam_III"/>
</dbReference>
<dbReference type="Gene3D" id="3.30.1540.10">
    <property type="entry name" value="formyl-coa transferase, domain 3"/>
    <property type="match status" value="1"/>
</dbReference>
<dbReference type="Proteomes" id="UP000199019">
    <property type="component" value="Unassembled WGS sequence"/>
</dbReference>
<keyword evidence="3" id="KW-1185">Reference proteome</keyword>
<dbReference type="EMBL" id="FOHB01000005">
    <property type="protein sequence ID" value="SES32058.1"/>
    <property type="molecule type" value="Genomic_DNA"/>
</dbReference>
<dbReference type="AlphaFoldDB" id="A0A1H9WDR9"/>
<dbReference type="InterPro" id="IPR044855">
    <property type="entry name" value="CoA-Trfase_III_dom3_sf"/>
</dbReference>
<evidence type="ECO:0000256" key="1">
    <source>
        <dbReference type="ARBA" id="ARBA00022679"/>
    </source>
</evidence>
<dbReference type="OrthoDB" id="9797653at2"/>
<dbReference type="InterPro" id="IPR023606">
    <property type="entry name" value="CoA-Trfase_III_dom_1_sf"/>
</dbReference>
<gene>
    <name evidence="2" type="ORF">SAMN05216199_2835</name>
</gene>
<protein>
    <submittedName>
        <fullName evidence="2">Formyl-CoA transferase</fullName>
    </submittedName>
</protein>
<keyword evidence="1 2" id="KW-0808">Transferase</keyword>
<dbReference type="STRING" id="587636.SAMN05216199_2835"/>
<evidence type="ECO:0000313" key="2">
    <source>
        <dbReference type="EMBL" id="SES32058.1"/>
    </source>
</evidence>
<dbReference type="Pfam" id="PF02515">
    <property type="entry name" value="CoA_transf_3"/>
    <property type="match status" value="1"/>
</dbReference>
<accession>A0A1H9WDR9</accession>
<dbReference type="InterPro" id="IPR050483">
    <property type="entry name" value="CoA-transferase_III_domain"/>
</dbReference>
<dbReference type="PANTHER" id="PTHR48207:SF3">
    <property type="entry name" value="SUCCINATE--HYDROXYMETHYLGLUTARATE COA-TRANSFERASE"/>
    <property type="match status" value="1"/>
</dbReference>
<proteinExistence type="predicted"/>
<name>A0A1H9WDR9_9MICO</name>
<organism evidence="2 3">
    <name type="scientific">Pedococcus cremeus</name>
    <dbReference type="NCBI Taxonomy" id="587636"/>
    <lineage>
        <taxon>Bacteria</taxon>
        <taxon>Bacillati</taxon>
        <taxon>Actinomycetota</taxon>
        <taxon>Actinomycetes</taxon>
        <taxon>Micrococcales</taxon>
        <taxon>Intrasporangiaceae</taxon>
        <taxon>Pedococcus</taxon>
    </lineage>
</organism>